<dbReference type="GO" id="GO:0031965">
    <property type="term" value="C:nuclear membrane"/>
    <property type="evidence" value="ECO:0007669"/>
    <property type="project" value="UniProtKB-SubCell"/>
</dbReference>
<protein>
    <submittedName>
        <fullName evidence="14">CSON000823 protein</fullName>
    </submittedName>
</protein>
<feature type="transmembrane region" description="Helical" evidence="13">
    <location>
        <begin position="224"/>
        <end position="244"/>
    </location>
</feature>
<dbReference type="GO" id="GO:0051028">
    <property type="term" value="P:mRNA transport"/>
    <property type="evidence" value="ECO:0007669"/>
    <property type="project" value="UniProtKB-KW"/>
</dbReference>
<dbReference type="InterPro" id="IPR019049">
    <property type="entry name" value="Nucleoporin_prot_Ndc1/Nup"/>
</dbReference>
<dbReference type="GO" id="GO:0006999">
    <property type="term" value="P:nuclear pore organization"/>
    <property type="evidence" value="ECO:0007669"/>
    <property type="project" value="TreeGrafter"/>
</dbReference>
<dbReference type="EMBL" id="UFQS01001136">
    <property type="protein sequence ID" value="SSX09168.1"/>
    <property type="molecule type" value="Genomic_DNA"/>
</dbReference>
<keyword evidence="4" id="KW-0813">Transport</keyword>
<feature type="transmembrane region" description="Helical" evidence="13">
    <location>
        <begin position="7"/>
        <end position="32"/>
    </location>
</feature>
<dbReference type="Pfam" id="PF09531">
    <property type="entry name" value="Ndc1_Nup"/>
    <property type="match status" value="1"/>
</dbReference>
<keyword evidence="8 13" id="KW-1133">Transmembrane helix</keyword>
<comment type="similarity">
    <text evidence="3">Belongs to the NDC1 family.</text>
</comment>
<keyword evidence="7" id="KW-0653">Protein transport</keyword>
<feature type="transmembrane region" description="Helical" evidence="13">
    <location>
        <begin position="185"/>
        <end position="204"/>
    </location>
</feature>
<feature type="transmembrane region" description="Helical" evidence="13">
    <location>
        <begin position="97"/>
        <end position="117"/>
    </location>
</feature>
<dbReference type="VEuPathDB" id="VectorBase:CSON000823"/>
<keyword evidence="5 13" id="KW-0812">Transmembrane</keyword>
<gene>
    <name evidence="14" type="primary">CSON000823</name>
</gene>
<evidence type="ECO:0000256" key="10">
    <source>
        <dbReference type="ARBA" id="ARBA00023132"/>
    </source>
</evidence>
<evidence type="ECO:0000256" key="6">
    <source>
        <dbReference type="ARBA" id="ARBA00022816"/>
    </source>
</evidence>
<comment type="subcellular location">
    <subcellularLocation>
        <location evidence="1">Nucleus membrane</location>
        <topology evidence="1">Multi-pass membrane protein</topology>
    </subcellularLocation>
    <subcellularLocation>
        <location evidence="2">Nucleus</location>
        <location evidence="2">Nuclear pore complex</location>
    </subcellularLocation>
</comment>
<evidence type="ECO:0000313" key="15">
    <source>
        <dbReference type="EMBL" id="SSX29078.1"/>
    </source>
</evidence>
<feature type="transmembrane region" description="Helical" evidence="13">
    <location>
        <begin position="52"/>
        <end position="76"/>
    </location>
</feature>
<evidence type="ECO:0000256" key="3">
    <source>
        <dbReference type="ARBA" id="ARBA00005760"/>
    </source>
</evidence>
<keyword evidence="10" id="KW-0906">Nuclear pore complex</keyword>
<evidence type="ECO:0000256" key="5">
    <source>
        <dbReference type="ARBA" id="ARBA00022692"/>
    </source>
</evidence>
<evidence type="ECO:0000256" key="11">
    <source>
        <dbReference type="ARBA" id="ARBA00023136"/>
    </source>
</evidence>
<evidence type="ECO:0000256" key="8">
    <source>
        <dbReference type="ARBA" id="ARBA00022989"/>
    </source>
</evidence>
<evidence type="ECO:0000256" key="1">
    <source>
        <dbReference type="ARBA" id="ARBA00004232"/>
    </source>
</evidence>
<keyword evidence="6" id="KW-0509">mRNA transport</keyword>
<keyword evidence="12" id="KW-0539">Nucleus</keyword>
<evidence type="ECO:0000256" key="4">
    <source>
        <dbReference type="ARBA" id="ARBA00022448"/>
    </source>
</evidence>
<dbReference type="GO" id="GO:0015031">
    <property type="term" value="P:protein transport"/>
    <property type="evidence" value="ECO:0007669"/>
    <property type="project" value="UniProtKB-KW"/>
</dbReference>
<reference evidence="15" key="2">
    <citation type="submission" date="2018-07" db="EMBL/GenBank/DDBJ databases">
        <authorList>
            <person name="Quirk P.G."/>
            <person name="Krulwich T.A."/>
        </authorList>
    </citation>
    <scope>NUCLEOTIDE SEQUENCE</scope>
</reference>
<evidence type="ECO:0000256" key="13">
    <source>
        <dbReference type="SAM" id="Phobius"/>
    </source>
</evidence>
<dbReference type="PANTHER" id="PTHR13269">
    <property type="entry name" value="NUCLEOPORIN NDC1"/>
    <property type="match status" value="1"/>
</dbReference>
<reference evidence="14" key="1">
    <citation type="submission" date="2018-04" db="EMBL/GenBank/DDBJ databases">
        <authorList>
            <person name="Go L.Y."/>
            <person name="Mitchell J.A."/>
        </authorList>
    </citation>
    <scope>NUCLEOTIDE SEQUENCE</scope>
    <source>
        <tissue evidence="14">Whole organism</tissue>
    </source>
</reference>
<proteinExistence type="inferred from homology"/>
<evidence type="ECO:0000256" key="9">
    <source>
        <dbReference type="ARBA" id="ARBA00023010"/>
    </source>
</evidence>
<dbReference type="PANTHER" id="PTHR13269:SF6">
    <property type="entry name" value="NUCLEOPORIN NDC1"/>
    <property type="match status" value="1"/>
</dbReference>
<dbReference type="GO" id="GO:0030674">
    <property type="term" value="F:protein-macromolecule adaptor activity"/>
    <property type="evidence" value="ECO:0007669"/>
    <property type="project" value="TreeGrafter"/>
</dbReference>
<organism evidence="14">
    <name type="scientific">Culicoides sonorensis</name>
    <name type="common">Biting midge</name>
    <dbReference type="NCBI Taxonomy" id="179676"/>
    <lineage>
        <taxon>Eukaryota</taxon>
        <taxon>Metazoa</taxon>
        <taxon>Ecdysozoa</taxon>
        <taxon>Arthropoda</taxon>
        <taxon>Hexapoda</taxon>
        <taxon>Insecta</taxon>
        <taxon>Pterygota</taxon>
        <taxon>Neoptera</taxon>
        <taxon>Endopterygota</taxon>
        <taxon>Diptera</taxon>
        <taxon>Nematocera</taxon>
        <taxon>Chironomoidea</taxon>
        <taxon>Ceratopogonidae</taxon>
        <taxon>Ceratopogoninae</taxon>
        <taxon>Culicoides</taxon>
        <taxon>Monoculicoides</taxon>
    </lineage>
</organism>
<evidence type="ECO:0000256" key="7">
    <source>
        <dbReference type="ARBA" id="ARBA00022927"/>
    </source>
</evidence>
<evidence type="ECO:0000313" key="14">
    <source>
        <dbReference type="EMBL" id="SSX09168.1"/>
    </source>
</evidence>
<keyword evidence="9" id="KW-0811">Translocation</keyword>
<evidence type="ECO:0000256" key="12">
    <source>
        <dbReference type="ARBA" id="ARBA00023242"/>
    </source>
</evidence>
<accession>A0A336KX35</accession>
<keyword evidence="11 13" id="KW-0472">Membrane</keyword>
<dbReference type="AlphaFoldDB" id="A0A336KX35"/>
<dbReference type="EMBL" id="UFQT01001136">
    <property type="protein sequence ID" value="SSX29078.1"/>
    <property type="molecule type" value="Genomic_DNA"/>
</dbReference>
<dbReference type="GO" id="GO:0070762">
    <property type="term" value="C:nuclear pore transmembrane ring"/>
    <property type="evidence" value="ECO:0007669"/>
    <property type="project" value="TreeGrafter"/>
</dbReference>
<sequence length="573" mass="64883">MEAKRLCVYRFTLATTICLLIQYLLLTFLVFITNVTPLSPFKWIFGTFRNMISLSTFLSFIPIGALTVFNGVMLLQNELSSRKVGELYKLLRKIIKFGIQLLTGLVSTFIFLSYLTPEYGSVLTKSREYNLKCIYLLLCGIATVSYFTSKRQTDSIEFPVISQTKYVRIKSAIQDVLMKSLMDSIFPSVLCALAVTTFMGVGIWSKSMENDKIFGLIIDYRLYFYTWLLFAHISCILASLKSVFEIVFTEYQQFPIEKRSLALNDTSLTLADGLLYTKIPIIQTLAALDLFVLSKDFNVARRKELFSLSSIGGHPHNFRKVNEATMVVIQDFIKALNDIVNEKKKVPLKENNTINNNQMQHSNVQNIVNNEKVQQRDFNDSMGIRNLMASPIAQSPNMTFTSPLRKSPSPPILSPSLNCNVPSSLKSIFGEDKSKKVNTILRNYSDKITLVSQAVASIATASLTEDKYGVLQDYLPKIISTMLELHQILEKINTMNLVQAKKSNRHYITARQATKRSLHKIVKEFHPFFNDMVLDIVTLDGLKDLDSKSLRKTLNTCSANSFTGKSTKALTFL</sequence>
<name>A0A336KX35_CULSO</name>
<evidence type="ECO:0000256" key="2">
    <source>
        <dbReference type="ARBA" id="ARBA00004567"/>
    </source>
</evidence>